<dbReference type="GO" id="GO:0007268">
    <property type="term" value="P:chemical synaptic transmission"/>
    <property type="evidence" value="ECO:0007669"/>
    <property type="project" value="TreeGrafter"/>
</dbReference>
<dbReference type="Pfam" id="PF00324">
    <property type="entry name" value="AA_permease"/>
    <property type="match status" value="2"/>
</dbReference>
<dbReference type="GO" id="GO:0055064">
    <property type="term" value="P:chloride ion homeostasis"/>
    <property type="evidence" value="ECO:0007669"/>
    <property type="project" value="TreeGrafter"/>
</dbReference>
<dbReference type="OrthoDB" id="2020542at2759"/>
<feature type="transmembrane region" description="Helical" evidence="6">
    <location>
        <begin position="496"/>
        <end position="520"/>
    </location>
</feature>
<evidence type="ECO:0008006" key="12">
    <source>
        <dbReference type="Google" id="ProtNLM"/>
    </source>
</evidence>
<evidence type="ECO:0000256" key="5">
    <source>
        <dbReference type="SAM" id="MobiDB-lite"/>
    </source>
</evidence>
<feature type="transmembrane region" description="Helical" evidence="6">
    <location>
        <begin position="630"/>
        <end position="647"/>
    </location>
</feature>
<accession>A0A816BZK2</accession>
<evidence type="ECO:0000259" key="8">
    <source>
        <dbReference type="Pfam" id="PF03522"/>
    </source>
</evidence>
<evidence type="ECO:0000256" key="4">
    <source>
        <dbReference type="ARBA" id="ARBA00023136"/>
    </source>
</evidence>
<evidence type="ECO:0000256" key="3">
    <source>
        <dbReference type="ARBA" id="ARBA00022989"/>
    </source>
</evidence>
<evidence type="ECO:0000259" key="7">
    <source>
        <dbReference type="Pfam" id="PF00324"/>
    </source>
</evidence>
<dbReference type="Gene3D" id="1.20.1740.10">
    <property type="entry name" value="Amino acid/polyamine transporter I"/>
    <property type="match status" value="1"/>
</dbReference>
<evidence type="ECO:0000256" key="1">
    <source>
        <dbReference type="ARBA" id="ARBA00004141"/>
    </source>
</evidence>
<evidence type="ECO:0000256" key="6">
    <source>
        <dbReference type="SAM" id="Phobius"/>
    </source>
</evidence>
<dbReference type="Pfam" id="PF03522">
    <property type="entry name" value="SLC12"/>
    <property type="match status" value="2"/>
</dbReference>
<dbReference type="GO" id="GO:1990573">
    <property type="term" value="P:potassium ion import across plasma membrane"/>
    <property type="evidence" value="ECO:0007669"/>
    <property type="project" value="TreeGrafter"/>
</dbReference>
<dbReference type="InterPro" id="IPR004841">
    <property type="entry name" value="AA-permease/SLC12A_dom"/>
</dbReference>
<dbReference type="PANTHER" id="PTHR11827:SF53">
    <property type="entry name" value="K+_CL-COTRANSPORTER"/>
    <property type="match status" value="1"/>
</dbReference>
<feature type="transmembrane region" description="Helical" evidence="6">
    <location>
        <begin position="548"/>
        <end position="567"/>
    </location>
</feature>
<keyword evidence="4 6" id="KW-0472">Membrane</keyword>
<evidence type="ECO:0000256" key="2">
    <source>
        <dbReference type="ARBA" id="ARBA00022692"/>
    </source>
</evidence>
<feature type="transmembrane region" description="Helical" evidence="6">
    <location>
        <begin position="161"/>
        <end position="182"/>
    </location>
</feature>
<feature type="domain" description="Amino acid permease/ SLC12A" evidence="7">
    <location>
        <begin position="130"/>
        <end position="300"/>
    </location>
</feature>
<dbReference type="GO" id="GO:0055075">
    <property type="term" value="P:potassium ion homeostasis"/>
    <property type="evidence" value="ECO:0007669"/>
    <property type="project" value="TreeGrafter"/>
</dbReference>
<dbReference type="AlphaFoldDB" id="A0A816BZK2"/>
<evidence type="ECO:0000313" key="10">
    <source>
        <dbReference type="EMBL" id="CAF1616007.1"/>
    </source>
</evidence>
<protein>
    <recommendedName>
        <fullName evidence="12">Solute carrier family 12 member 6</fullName>
    </recommendedName>
</protein>
<dbReference type="EMBL" id="CAJNOJ010000014">
    <property type="protein sequence ID" value="CAF0811010.1"/>
    <property type="molecule type" value="Genomic_DNA"/>
</dbReference>
<feature type="transmembrane region" description="Helical" evidence="6">
    <location>
        <begin position="606"/>
        <end position="624"/>
    </location>
</feature>
<feature type="transmembrane region" description="Helical" evidence="6">
    <location>
        <begin position="449"/>
        <end position="476"/>
    </location>
</feature>
<feature type="transmembrane region" description="Helical" evidence="6">
    <location>
        <begin position="202"/>
        <end position="224"/>
    </location>
</feature>
<feature type="domain" description="SLC12A transporter C-terminal" evidence="8">
    <location>
        <begin position="710"/>
        <end position="832"/>
    </location>
</feature>
<dbReference type="InterPro" id="IPR018491">
    <property type="entry name" value="SLC12_C"/>
</dbReference>
<evidence type="ECO:0000313" key="9">
    <source>
        <dbReference type="EMBL" id="CAF0811010.1"/>
    </source>
</evidence>
<feature type="transmembrane region" description="Helical" evidence="6">
    <location>
        <begin position="256"/>
        <end position="275"/>
    </location>
</feature>
<keyword evidence="11" id="KW-1185">Reference proteome</keyword>
<dbReference type="GO" id="GO:0006884">
    <property type="term" value="P:cell volume homeostasis"/>
    <property type="evidence" value="ECO:0007669"/>
    <property type="project" value="TreeGrafter"/>
</dbReference>
<keyword evidence="2 6" id="KW-0812">Transmembrane</keyword>
<dbReference type="EMBL" id="CAJNOR010007373">
    <property type="protein sequence ID" value="CAF1616007.1"/>
    <property type="molecule type" value="Genomic_DNA"/>
</dbReference>
<gene>
    <name evidence="9" type="ORF">EDS130_LOCUS5355</name>
    <name evidence="10" type="ORF">XAT740_LOCUS49567</name>
</gene>
<organism evidence="10 11">
    <name type="scientific">Adineta ricciae</name>
    <name type="common">Rotifer</name>
    <dbReference type="NCBI Taxonomy" id="249248"/>
    <lineage>
        <taxon>Eukaryota</taxon>
        <taxon>Metazoa</taxon>
        <taxon>Spiralia</taxon>
        <taxon>Gnathifera</taxon>
        <taxon>Rotifera</taxon>
        <taxon>Eurotatoria</taxon>
        <taxon>Bdelloidea</taxon>
        <taxon>Adinetida</taxon>
        <taxon>Adinetidae</taxon>
        <taxon>Adineta</taxon>
    </lineage>
</organism>
<sequence>MSLDSFATAVSDPADLNGTGSIAGAKGRFKVIRIDEIDEETTKTPENELQNHQDTKASSVRDRSQIPTIELIKADDDENNTETQLAIEKEAGFLKNLYDYQGGTFMSNIDNLSRPPMLSSDTQLNTLFGVYLPCVQNIIGVIAFIRLYWVIGVSGILQGMLIIGLCCLCTFLTAISLAAIATNGIVPSGGSYFLISRSLGPAVGGAVGFLFYIGNALAGGLYVLGASEILLKYTCPNKCHLFGPSIENQQSAFNHYRLYGTILLCFLGMIVFLGIKIVSRIAPFTLLIVFLSILSILVGIIKSAISPVYLPICIIEKDHIRHLLKSSVLKDNVARYCHSNVTCDKDLCPLQQVFCVDNISSTIVCNDLGNVRLINGIPGLKNSQFSNNFKSMHIEEGKIQNGLNGDSKVEVVSKATTSFFILGNVTGIMAGSNRSGDLKDPSQSIPRGTILAVITTSIIYILIAFLLACSVQGVLLRDRDGLSVNQQLVEAVIAWPSPYVIIVGALSACFGAGLQCLIGAPRLLQSVAKDDIMPVLTPFQSTFRNEPFRALLVTLFLSEISVLVANFDIVTTIVSEFFLMCYLSVNFVCFLQTLLQEPSWRPRFRFYHWFLSLLGVIVCIAIMFISSWLIALITLAVGAIVYLYIWYSGANKEWGEGLKGLPMSIAHVALSHLSDQASHTKNFRPQILVFLKCLYNESQHRWTIEHENVLNLLSQLKAGKGLVILATVIEGRYDKKRDIAEQLREYLKEQMVIHKIVNGFVDVLVTNNVYDGINSIMQTSGVGGFRPNTVMFDWPSSWQKYQVEERIDDAIISYLDSIRLAENKKFAILLLKNIDSYPSLLEIQSGYIDIWWIIYDGGLLFLLAFLLQQHPVWNKCVLRLFTICLPNQEPQLRQRELEEYVYNLRIQAEVHTITVADQEISAFTKYRTMTVENSKHMNPFDIKKQHIQIELESHLQEIVQNYPPNGDRIHYTFTPSAGRTFKEKRLAHTLVEDSQIRRKMHSAARLNQIILERSSDAQLVLINLPKVPRTNTNADYAYIEFVDQLCSGIYRCILVKGGGREVITIFS</sequence>
<dbReference type="Proteomes" id="UP000663852">
    <property type="component" value="Unassembled WGS sequence"/>
</dbReference>
<dbReference type="Proteomes" id="UP000663828">
    <property type="component" value="Unassembled WGS sequence"/>
</dbReference>
<evidence type="ECO:0000313" key="11">
    <source>
        <dbReference type="Proteomes" id="UP000663828"/>
    </source>
</evidence>
<dbReference type="PANTHER" id="PTHR11827">
    <property type="entry name" value="SOLUTE CARRIER FAMILY 12, CATION COTRANSPORTERS"/>
    <property type="match status" value="1"/>
</dbReference>
<comment type="subcellular location">
    <subcellularLocation>
        <location evidence="1">Membrane</location>
        <topology evidence="1">Multi-pass membrane protein</topology>
    </subcellularLocation>
</comment>
<keyword evidence="3 6" id="KW-1133">Transmembrane helix</keyword>
<feature type="domain" description="Amino acid permease/ SLC12A" evidence="7">
    <location>
        <begin position="424"/>
        <end position="688"/>
    </location>
</feature>
<comment type="caution">
    <text evidence="10">The sequence shown here is derived from an EMBL/GenBank/DDBJ whole genome shotgun (WGS) entry which is preliminary data.</text>
</comment>
<dbReference type="InterPro" id="IPR004842">
    <property type="entry name" value="SLC12A_fam"/>
</dbReference>
<feature type="transmembrane region" description="Helical" evidence="6">
    <location>
        <begin position="281"/>
        <end position="301"/>
    </location>
</feature>
<reference evidence="10" key="1">
    <citation type="submission" date="2021-02" db="EMBL/GenBank/DDBJ databases">
        <authorList>
            <person name="Nowell W R."/>
        </authorList>
    </citation>
    <scope>NUCLEOTIDE SEQUENCE</scope>
</reference>
<dbReference type="GO" id="GO:0015379">
    <property type="term" value="F:potassium:chloride symporter activity"/>
    <property type="evidence" value="ECO:0007669"/>
    <property type="project" value="TreeGrafter"/>
</dbReference>
<dbReference type="GO" id="GO:0005886">
    <property type="term" value="C:plasma membrane"/>
    <property type="evidence" value="ECO:0007669"/>
    <property type="project" value="TreeGrafter"/>
</dbReference>
<feature type="region of interest" description="Disordered" evidence="5">
    <location>
        <begin position="39"/>
        <end position="60"/>
    </location>
</feature>
<feature type="transmembrane region" description="Helical" evidence="6">
    <location>
        <begin position="573"/>
        <end position="594"/>
    </location>
</feature>
<dbReference type="GO" id="GO:0045202">
    <property type="term" value="C:synapse"/>
    <property type="evidence" value="ECO:0007669"/>
    <property type="project" value="GOC"/>
</dbReference>
<proteinExistence type="predicted"/>
<name>A0A816BZK2_ADIRI</name>
<feature type="transmembrane region" description="Helical" evidence="6">
    <location>
        <begin position="128"/>
        <end position="149"/>
    </location>
</feature>
<feature type="domain" description="SLC12A transporter C-terminal" evidence="8">
    <location>
        <begin position="844"/>
        <end position="1067"/>
    </location>
</feature>